<accession>A0AAD4IMN6</accession>
<dbReference type="GO" id="GO:0046872">
    <property type="term" value="F:metal ion binding"/>
    <property type="evidence" value="ECO:0007669"/>
    <property type="project" value="UniProtKB-KW"/>
</dbReference>
<evidence type="ECO:0000256" key="4">
    <source>
        <dbReference type="ARBA" id="ARBA00023002"/>
    </source>
</evidence>
<keyword evidence="2 6" id="KW-0479">Metal-binding</keyword>
<comment type="caution">
    <text evidence="9">The sequence shown here is derived from an EMBL/GenBank/DDBJ whole genome shotgun (WGS) entry which is preliminary data.</text>
</comment>
<feature type="domain" description="Fe2OG dioxygenase" evidence="8">
    <location>
        <begin position="213"/>
        <end position="313"/>
    </location>
</feature>
<keyword evidence="4 6" id="KW-0560">Oxidoreductase</keyword>
<dbReference type="GO" id="GO:0002238">
    <property type="term" value="P:response to molecule of fungal origin"/>
    <property type="evidence" value="ECO:0007669"/>
    <property type="project" value="UniProtKB-ARBA"/>
</dbReference>
<dbReference type="GO" id="GO:0009805">
    <property type="term" value="P:coumarin biosynthetic process"/>
    <property type="evidence" value="ECO:0007669"/>
    <property type="project" value="UniProtKB-ARBA"/>
</dbReference>
<dbReference type="InterPro" id="IPR026992">
    <property type="entry name" value="DIOX_N"/>
</dbReference>
<evidence type="ECO:0000256" key="2">
    <source>
        <dbReference type="ARBA" id="ARBA00022723"/>
    </source>
</evidence>
<keyword evidence="3" id="KW-0847">Vitamin C</keyword>
<keyword evidence="10" id="KW-1185">Reference proteome</keyword>
<comment type="similarity">
    <text evidence="1 6">Belongs to the iron/ascorbate-dependent oxidoreductase family.</text>
</comment>
<dbReference type="SUPFAM" id="SSF51197">
    <property type="entry name" value="Clavaminate synthase-like"/>
    <property type="match status" value="1"/>
</dbReference>
<reference evidence="9 10" key="1">
    <citation type="journal article" date="2021" name="Nat. Commun.">
        <title>Incipient diploidization of the medicinal plant Perilla within 10,000 years.</title>
        <authorList>
            <person name="Zhang Y."/>
            <person name="Shen Q."/>
            <person name="Leng L."/>
            <person name="Zhang D."/>
            <person name="Chen S."/>
            <person name="Shi Y."/>
            <person name="Ning Z."/>
            <person name="Chen S."/>
        </authorList>
    </citation>
    <scope>NUCLEOTIDE SEQUENCE [LARGE SCALE GENOMIC DNA]</scope>
    <source>
        <strain evidence="10">cv. PC099</strain>
    </source>
</reference>
<evidence type="ECO:0000256" key="1">
    <source>
        <dbReference type="ARBA" id="ARBA00008056"/>
    </source>
</evidence>
<dbReference type="AlphaFoldDB" id="A0AAD4IMN6"/>
<dbReference type="Pfam" id="PF14226">
    <property type="entry name" value="DIOX_N"/>
    <property type="match status" value="1"/>
</dbReference>
<keyword evidence="5 6" id="KW-0408">Iron</keyword>
<evidence type="ECO:0000256" key="3">
    <source>
        <dbReference type="ARBA" id="ARBA00022896"/>
    </source>
</evidence>
<proteinExistence type="inferred from homology"/>
<dbReference type="InterPro" id="IPR027443">
    <property type="entry name" value="IPNS-like_sf"/>
</dbReference>
<gene>
    <name evidence="9" type="ORF">C2S53_013447</name>
</gene>
<organism evidence="9 10">
    <name type="scientific">Perilla frutescens var. hirtella</name>
    <name type="common">Perilla citriodora</name>
    <name type="synonym">Perilla setoyensis</name>
    <dbReference type="NCBI Taxonomy" id="608512"/>
    <lineage>
        <taxon>Eukaryota</taxon>
        <taxon>Viridiplantae</taxon>
        <taxon>Streptophyta</taxon>
        <taxon>Embryophyta</taxon>
        <taxon>Tracheophyta</taxon>
        <taxon>Spermatophyta</taxon>
        <taxon>Magnoliopsida</taxon>
        <taxon>eudicotyledons</taxon>
        <taxon>Gunneridae</taxon>
        <taxon>Pentapetalae</taxon>
        <taxon>asterids</taxon>
        <taxon>lamiids</taxon>
        <taxon>Lamiales</taxon>
        <taxon>Lamiaceae</taxon>
        <taxon>Nepetoideae</taxon>
        <taxon>Elsholtzieae</taxon>
        <taxon>Perilla</taxon>
    </lineage>
</organism>
<dbReference type="Pfam" id="PF03171">
    <property type="entry name" value="2OG-FeII_Oxy"/>
    <property type="match status" value="1"/>
</dbReference>
<dbReference type="PROSITE" id="PS51471">
    <property type="entry name" value="FE2OG_OXY"/>
    <property type="match status" value="1"/>
</dbReference>
<feature type="region of interest" description="Disordered" evidence="7">
    <location>
        <begin position="43"/>
        <end position="62"/>
    </location>
</feature>
<dbReference type="PANTHER" id="PTHR10209:SF714">
    <property type="entry name" value="1-AMINOCYCLOPROPANE-1-CARBOXYLATE OXIDASE HOMOLOG 11-RELATED"/>
    <property type="match status" value="1"/>
</dbReference>
<evidence type="ECO:0000259" key="8">
    <source>
        <dbReference type="PROSITE" id="PS51471"/>
    </source>
</evidence>
<dbReference type="Proteomes" id="UP001190926">
    <property type="component" value="Unassembled WGS sequence"/>
</dbReference>
<evidence type="ECO:0000313" key="9">
    <source>
        <dbReference type="EMBL" id="KAH6755406.1"/>
    </source>
</evidence>
<evidence type="ECO:0000256" key="6">
    <source>
        <dbReference type="RuleBase" id="RU003682"/>
    </source>
</evidence>
<dbReference type="EMBL" id="SDAM02029606">
    <property type="protein sequence ID" value="KAH6755406.1"/>
    <property type="molecule type" value="Genomic_DNA"/>
</dbReference>
<dbReference type="InterPro" id="IPR005123">
    <property type="entry name" value="Oxoglu/Fe-dep_dioxygenase_dom"/>
</dbReference>
<dbReference type="GO" id="GO:0031418">
    <property type="term" value="F:L-ascorbic acid binding"/>
    <property type="evidence" value="ECO:0007669"/>
    <property type="project" value="UniProtKB-KW"/>
</dbReference>
<sequence length="365" mass="41263">MVVSNNGDYDWAKEVKEFDETKAGVKGLVDGGLTEVPRLFVHPTKDLDSHPPRGASDDGGDFPTIDFGGVESSGERRREVVEEIGKAAREWGFFRIVNHGIPLETMDAMLDGVKRFHELPTEEKTPFYSYDMRKSVKLNSNLPVRENDPASWRDILTCNFRDDHLDPQEIPSACRKEVLEYVKYMIRVRETISELLSEALGIRSDYLSSIECMKSQVLACLYYPACPQPQKTLGTPKHSDATFLTLLMQDSIGGLQILRNDQWLDVPPMHGALIANIGDLMQIISNDNFISVEHRVRAQPVGPRISVASFLTPSMRATMTPFGPIKELLSDENPATYREFHFVEYCKNYKAKGERVASALHYYKI</sequence>
<protein>
    <recommendedName>
        <fullName evidence="8">Fe2OG dioxygenase domain-containing protein</fullName>
    </recommendedName>
</protein>
<dbReference type="FunFam" id="2.60.120.330:FF:000005">
    <property type="entry name" value="1-aminocyclopropane-1-carboxylate oxidase homolog 1"/>
    <property type="match status" value="1"/>
</dbReference>
<evidence type="ECO:0000313" key="10">
    <source>
        <dbReference type="Proteomes" id="UP001190926"/>
    </source>
</evidence>
<dbReference type="GO" id="GO:0016706">
    <property type="term" value="F:2-oxoglutarate-dependent dioxygenase activity"/>
    <property type="evidence" value="ECO:0007669"/>
    <property type="project" value="UniProtKB-ARBA"/>
</dbReference>
<dbReference type="PANTHER" id="PTHR10209">
    <property type="entry name" value="OXIDOREDUCTASE, 2OG-FE II OXYGENASE FAMILY PROTEIN"/>
    <property type="match status" value="1"/>
</dbReference>
<dbReference type="InterPro" id="IPR044861">
    <property type="entry name" value="IPNS-like_FE2OG_OXY"/>
</dbReference>
<dbReference type="Gene3D" id="2.60.120.330">
    <property type="entry name" value="B-lactam Antibiotic, Isopenicillin N Synthase, Chain"/>
    <property type="match status" value="1"/>
</dbReference>
<evidence type="ECO:0000256" key="5">
    <source>
        <dbReference type="ARBA" id="ARBA00023004"/>
    </source>
</evidence>
<name>A0AAD4IMN6_PERFH</name>
<evidence type="ECO:0000256" key="7">
    <source>
        <dbReference type="SAM" id="MobiDB-lite"/>
    </source>
</evidence>